<protein>
    <submittedName>
        <fullName evidence="1">Uncharacterized protein</fullName>
    </submittedName>
</protein>
<evidence type="ECO:0000313" key="1">
    <source>
        <dbReference type="EMBL" id="AND39558.1"/>
    </source>
</evidence>
<accession>A0A160MB90</accession>
<gene>
    <name evidence="1" type="ORF">A361_10575</name>
</gene>
<dbReference type="STRING" id="1196031.A361_10575"/>
<dbReference type="KEGG" id="bon:A361_10575"/>
<sequence>MDKIFSGDSINTEEDIQNIKETVMNLDSETVTIDKKVLLSLIEYIETLQTEVEISEEDKEIL</sequence>
<dbReference type="AlphaFoldDB" id="A0A160MB90"/>
<proteinExistence type="predicted"/>
<dbReference type="Proteomes" id="UP000077856">
    <property type="component" value="Chromosome"/>
</dbReference>
<dbReference type="RefSeq" id="WP_019381877.1">
    <property type="nucleotide sequence ID" value="NZ_CP015506.1"/>
</dbReference>
<reference evidence="1 2" key="1">
    <citation type="submission" date="2016-04" db="EMBL/GenBank/DDBJ databases">
        <title>Complete genome sequence of Bacillus oceanisediminis strain 2691.</title>
        <authorList>
            <person name="Jeong H."/>
            <person name="Kim H.J."/>
            <person name="Lee D.-W."/>
        </authorList>
    </citation>
    <scope>NUCLEOTIDE SEQUENCE [LARGE SCALE GENOMIC DNA]</scope>
    <source>
        <strain evidence="1 2">2691</strain>
    </source>
</reference>
<evidence type="ECO:0000313" key="2">
    <source>
        <dbReference type="Proteomes" id="UP000077856"/>
    </source>
</evidence>
<organism evidence="1 2">
    <name type="scientific">Cytobacillus oceanisediminis 2691</name>
    <dbReference type="NCBI Taxonomy" id="1196031"/>
    <lineage>
        <taxon>Bacteria</taxon>
        <taxon>Bacillati</taxon>
        <taxon>Bacillota</taxon>
        <taxon>Bacilli</taxon>
        <taxon>Bacillales</taxon>
        <taxon>Bacillaceae</taxon>
        <taxon>Cytobacillus</taxon>
    </lineage>
</organism>
<dbReference type="EMBL" id="CP015506">
    <property type="protein sequence ID" value="AND39558.1"/>
    <property type="molecule type" value="Genomic_DNA"/>
</dbReference>
<name>A0A160MB90_9BACI</name>